<proteinExistence type="predicted"/>
<dbReference type="EMBL" id="VUMI01000002">
    <property type="protein sequence ID" value="MSS87098.1"/>
    <property type="molecule type" value="Genomic_DNA"/>
</dbReference>
<dbReference type="PROSITE" id="PS51257">
    <property type="entry name" value="PROKAR_LIPOPROTEIN"/>
    <property type="match status" value="1"/>
</dbReference>
<dbReference type="GeneID" id="86051790"/>
<accession>A0A6N7WC88</accession>
<feature type="chain" id="PRO_5038968918" evidence="1">
    <location>
        <begin position="23"/>
        <end position="431"/>
    </location>
</feature>
<dbReference type="Proteomes" id="UP000436047">
    <property type="component" value="Unassembled WGS sequence"/>
</dbReference>
<keyword evidence="1" id="KW-0732">Signal</keyword>
<dbReference type="Gene3D" id="3.40.190.10">
    <property type="entry name" value="Periplasmic binding protein-like II"/>
    <property type="match status" value="2"/>
</dbReference>
<dbReference type="Pfam" id="PF13416">
    <property type="entry name" value="SBP_bac_8"/>
    <property type="match status" value="1"/>
</dbReference>
<feature type="signal peptide" evidence="1">
    <location>
        <begin position="1"/>
        <end position="22"/>
    </location>
</feature>
<organism evidence="2 3">
    <name type="scientific">Eisenbergiella porci</name>
    <dbReference type="NCBI Taxonomy" id="2652274"/>
    <lineage>
        <taxon>Bacteria</taxon>
        <taxon>Bacillati</taxon>
        <taxon>Bacillota</taxon>
        <taxon>Clostridia</taxon>
        <taxon>Lachnospirales</taxon>
        <taxon>Lachnospiraceae</taxon>
        <taxon>Eisenbergiella</taxon>
    </lineage>
</organism>
<dbReference type="InterPro" id="IPR050490">
    <property type="entry name" value="Bact_solute-bd_prot1"/>
</dbReference>
<dbReference type="SUPFAM" id="SSF53850">
    <property type="entry name" value="Periplasmic binding protein-like II"/>
    <property type="match status" value="1"/>
</dbReference>
<dbReference type="RefSeq" id="WP_154463166.1">
    <property type="nucleotide sequence ID" value="NZ_JAXDZL010000194.1"/>
</dbReference>
<gene>
    <name evidence="2" type="ORF">FYJ45_01645</name>
</gene>
<dbReference type="AlphaFoldDB" id="A0A6N7WC88"/>
<evidence type="ECO:0000256" key="1">
    <source>
        <dbReference type="SAM" id="SignalP"/>
    </source>
</evidence>
<evidence type="ECO:0000313" key="2">
    <source>
        <dbReference type="EMBL" id="MSS87098.1"/>
    </source>
</evidence>
<dbReference type="InterPro" id="IPR006059">
    <property type="entry name" value="SBP"/>
</dbReference>
<dbReference type="PANTHER" id="PTHR43649">
    <property type="entry name" value="ARABINOSE-BINDING PROTEIN-RELATED"/>
    <property type="match status" value="1"/>
</dbReference>
<comment type="caution">
    <text evidence="2">The sequence shown here is derived from an EMBL/GenBank/DDBJ whole genome shotgun (WGS) entry which is preliminary data.</text>
</comment>
<keyword evidence="3" id="KW-1185">Reference proteome</keyword>
<reference evidence="2 3" key="1">
    <citation type="submission" date="2019-08" db="EMBL/GenBank/DDBJ databases">
        <title>In-depth cultivation of the pig gut microbiome towards novel bacterial diversity and tailored functional studies.</title>
        <authorList>
            <person name="Wylensek D."/>
            <person name="Hitch T.C.A."/>
            <person name="Clavel T."/>
        </authorList>
    </citation>
    <scope>NUCLEOTIDE SEQUENCE [LARGE SCALE GENOMIC DNA]</scope>
    <source>
        <strain evidence="2 3">WCA-389-WT-23B</strain>
    </source>
</reference>
<name>A0A6N7WC88_9FIRM</name>
<evidence type="ECO:0000313" key="3">
    <source>
        <dbReference type="Proteomes" id="UP000436047"/>
    </source>
</evidence>
<sequence length="431" mass="48387">MRKKVFDTLTAVLICISLLSLSACQNKASQPPVELTFMHGWGGTQKTHTVMTEIYNDFTEKNPDIVINSIAYSTAYETVKNGNDMLAVGKMPDIISTNGLSYFEKNAQRSGMALDLMPYIKADPEWEKDISPAVFDTWSTSSGKIHTIPDVLEVAGYWYNENYFKEAGISDAQGNVQLPQTWSEFMETVEQLQAWIDSSEQNLSVFALEDTQTIEFLFLARLAGEGRNGLRASQNPYIKIHKEALMHTLSDIEIIGSHASWVDNIENARQYFQNGKSIIYFNGVWESEELKNSPLSAQLKYANYPAIDGQSLSYISPSSGYVLAAQEDEGKAEAEVRFLKYMLSEEVQTKMAIETGQAPANPNIDMEQVIQEYPLFGNAIQQAYTADIQLKTIYSVWPEAKIDVVKQYLNQNTWAVDQVDEMLTALNSGDK</sequence>
<protein>
    <submittedName>
        <fullName evidence="2">Extracellular solute-binding protein</fullName>
    </submittedName>
</protein>